<dbReference type="Pfam" id="PF12008">
    <property type="entry name" value="EcoR124_C"/>
    <property type="match status" value="1"/>
</dbReference>
<name>A0ABY3CH50_9GAMM</name>
<reference evidence="2 3" key="1">
    <citation type="journal article" date="2019" name="Antonie Van Leeuwenhoek">
        <title>Description of 'Ca. Methylobacter oryzae' KRF1, a novel species from the environmentally important Methylobacter clade 2.</title>
        <authorList>
            <person name="Khatri K."/>
            <person name="Mohite J.A."/>
            <person name="Pandit P.S."/>
            <person name="Bahulikar R."/>
            <person name="Rahalkar M.C."/>
        </authorList>
    </citation>
    <scope>NUCLEOTIDE SEQUENCE [LARGE SCALE GENOMIC DNA]</scope>
    <source>
        <strain evidence="2 3">KRF1</strain>
    </source>
</reference>
<evidence type="ECO:0000313" key="2">
    <source>
        <dbReference type="EMBL" id="TRX03245.1"/>
    </source>
</evidence>
<dbReference type="InterPro" id="IPR022625">
    <property type="entry name" value="TypeI_RM_Rsu_C"/>
</dbReference>
<evidence type="ECO:0000313" key="3">
    <source>
        <dbReference type="Proteomes" id="UP000733744"/>
    </source>
</evidence>
<dbReference type="EMBL" id="RYFG02000008">
    <property type="protein sequence ID" value="TRX03245.1"/>
    <property type="molecule type" value="Genomic_DNA"/>
</dbReference>
<organism evidence="2 3">
    <name type="scientific">Candidatus Methylobacter oryzae</name>
    <dbReference type="NCBI Taxonomy" id="2497749"/>
    <lineage>
        <taxon>Bacteria</taxon>
        <taxon>Pseudomonadati</taxon>
        <taxon>Pseudomonadota</taxon>
        <taxon>Gammaproteobacteria</taxon>
        <taxon>Methylococcales</taxon>
        <taxon>Methylococcaceae</taxon>
        <taxon>Methylobacter</taxon>
    </lineage>
</organism>
<evidence type="ECO:0000259" key="1">
    <source>
        <dbReference type="Pfam" id="PF12008"/>
    </source>
</evidence>
<keyword evidence="3" id="KW-1185">Reference proteome</keyword>
<comment type="caution">
    <text evidence="2">The sequence shown here is derived from an EMBL/GenBank/DDBJ whole genome shotgun (WGS) entry which is preliminary data.</text>
</comment>
<feature type="domain" description="Type I restriction enzyme R protein C-terminal" evidence="1">
    <location>
        <begin position="2"/>
        <end position="148"/>
    </location>
</feature>
<dbReference type="Proteomes" id="UP000733744">
    <property type="component" value="Unassembled WGS sequence"/>
</dbReference>
<proteinExistence type="predicted"/>
<accession>A0ABY3CH50</accession>
<gene>
    <name evidence="2" type="ORF">EKO24_000805</name>
</gene>
<protein>
    <recommendedName>
        <fullName evidence="1">Type I restriction enzyme R protein C-terminal domain-containing protein</fullName>
    </recommendedName>
</protein>
<sequence>MLFASAVIDYDYIMALIAKSTQKTGKQKMTRQQLIELIGSSANLMGERDDIIAYINSLPAGQSLNEQAIRDGYQAFKAAKAANDLSIIAEKHGLEPQALQAFVDIIMSRMIFDGEQLTDLLEPLELGWKERRVKELALMEDLLPVLHKLAQGREISGLAAYE</sequence>